<feature type="domain" description="Major facilitator superfamily (MFS) profile" evidence="9">
    <location>
        <begin position="58"/>
        <end position="442"/>
    </location>
</feature>
<dbReference type="GO" id="GO:0012505">
    <property type="term" value="C:endomembrane system"/>
    <property type="evidence" value="ECO:0007669"/>
    <property type="project" value="UniProtKB-SubCell"/>
</dbReference>
<dbReference type="InterPro" id="IPR020846">
    <property type="entry name" value="MFS_dom"/>
</dbReference>
<keyword evidence="4 8" id="KW-0812">Transmembrane</keyword>
<evidence type="ECO:0000256" key="4">
    <source>
        <dbReference type="ARBA" id="ARBA00022692"/>
    </source>
</evidence>
<feature type="region of interest" description="Disordered" evidence="7">
    <location>
        <begin position="1"/>
        <end position="28"/>
    </location>
</feature>
<evidence type="ECO:0000313" key="11">
    <source>
        <dbReference type="Proteomes" id="UP000053477"/>
    </source>
</evidence>
<dbReference type="Pfam" id="PF07690">
    <property type="entry name" value="MFS_1"/>
    <property type="match status" value="1"/>
</dbReference>
<comment type="similarity">
    <text evidence="2">Belongs to the major facilitator superfamily.</text>
</comment>
<feature type="transmembrane region" description="Helical" evidence="8">
    <location>
        <begin position="304"/>
        <end position="323"/>
    </location>
</feature>
<protein>
    <submittedName>
        <fullName evidence="10">MFS general substrate transporter</fullName>
    </submittedName>
</protein>
<feature type="transmembrane region" description="Helical" evidence="8">
    <location>
        <begin position="55"/>
        <end position="71"/>
    </location>
</feature>
<keyword evidence="5 8" id="KW-1133">Transmembrane helix</keyword>
<proteinExistence type="inferred from homology"/>
<reference evidence="10 11" key="1">
    <citation type="submission" date="2015-04" db="EMBL/GenBank/DDBJ databases">
        <title>Complete genome sequence of Schizopora paradoxa KUC8140, a cosmopolitan wood degrader in East Asia.</title>
        <authorList>
            <consortium name="DOE Joint Genome Institute"/>
            <person name="Min B."/>
            <person name="Park H."/>
            <person name="Jang Y."/>
            <person name="Kim J.-J."/>
            <person name="Kim K.H."/>
            <person name="Pangilinan J."/>
            <person name="Lipzen A."/>
            <person name="Riley R."/>
            <person name="Grigoriev I.V."/>
            <person name="Spatafora J.W."/>
            <person name="Choi I.-G."/>
        </authorList>
    </citation>
    <scope>NUCLEOTIDE SEQUENCE [LARGE SCALE GENOMIC DNA]</scope>
    <source>
        <strain evidence="10 11">KUC8140</strain>
    </source>
</reference>
<accession>A0A0H2S920</accession>
<feature type="transmembrane region" description="Helical" evidence="8">
    <location>
        <begin position="208"/>
        <end position="230"/>
    </location>
</feature>
<feature type="transmembrane region" description="Helical" evidence="8">
    <location>
        <begin position="330"/>
        <end position="349"/>
    </location>
</feature>
<evidence type="ECO:0000256" key="7">
    <source>
        <dbReference type="SAM" id="MobiDB-lite"/>
    </source>
</evidence>
<evidence type="ECO:0000313" key="10">
    <source>
        <dbReference type="EMBL" id="KLO13346.1"/>
    </source>
</evidence>
<name>A0A0H2S920_9AGAM</name>
<feature type="transmembrane region" description="Helical" evidence="8">
    <location>
        <begin position="121"/>
        <end position="139"/>
    </location>
</feature>
<dbReference type="InterPro" id="IPR036259">
    <property type="entry name" value="MFS_trans_sf"/>
</dbReference>
<evidence type="ECO:0000259" key="9">
    <source>
        <dbReference type="PROSITE" id="PS50850"/>
    </source>
</evidence>
<feature type="transmembrane region" description="Helical" evidence="8">
    <location>
        <begin position="355"/>
        <end position="373"/>
    </location>
</feature>
<dbReference type="GO" id="GO:0022857">
    <property type="term" value="F:transmembrane transporter activity"/>
    <property type="evidence" value="ECO:0007669"/>
    <property type="project" value="InterPro"/>
</dbReference>
<dbReference type="EMBL" id="KQ085961">
    <property type="protein sequence ID" value="KLO13346.1"/>
    <property type="molecule type" value="Genomic_DNA"/>
</dbReference>
<dbReference type="InterPro" id="IPR051788">
    <property type="entry name" value="MFS_Transporter"/>
</dbReference>
<dbReference type="SUPFAM" id="SSF103473">
    <property type="entry name" value="MFS general substrate transporter"/>
    <property type="match status" value="1"/>
</dbReference>
<sequence>MAGSKIVADLEKRAEESDSETKSTHAVETTNEFATSTLEQTEQPQETALRIQHTARWQMFAVCFSLFLAGWDGGTMGPLLPRIQSFYHVDFLIVSLLFVFNCVGFLCGAASNVYMTDRWGFGKVIFLGSLGQTVAYALIAPAAPFPVFCLAFAINGWGIGLQDAQANGFVASIKENSAAKMGLLHALYGFGAVCSPLVATQFAQLHHWSFHFLCSLGIALVNNVILLIVFRGKTQDECLQAIGQEAGEQGTSEQSKYRQILGQKVVHLLAIFSLIYVGTEVTIGGWTVTYIIDRRHGGASSGYISTGFFGGLTLGRLALLWVNEKVGERLVIFIYIALSIGFELIVWLVPSLVGGAIAVSFVGFVFGPIYPILMNESSRLIPPWLLTGSIGWIGGFGFAGSALFPFLTGALASRFGIQSLQPFLVVLMVVMFGIWVLVPKQRTFTNARTSSDATSK</sequence>
<keyword evidence="6 8" id="KW-0472">Membrane</keyword>
<feature type="transmembrane region" description="Helical" evidence="8">
    <location>
        <begin position="265"/>
        <end position="292"/>
    </location>
</feature>
<feature type="transmembrane region" description="Helical" evidence="8">
    <location>
        <begin position="91"/>
        <end position="114"/>
    </location>
</feature>
<evidence type="ECO:0000256" key="1">
    <source>
        <dbReference type="ARBA" id="ARBA00004127"/>
    </source>
</evidence>
<evidence type="ECO:0000256" key="2">
    <source>
        <dbReference type="ARBA" id="ARBA00008335"/>
    </source>
</evidence>
<feature type="transmembrane region" description="Helical" evidence="8">
    <location>
        <begin position="385"/>
        <end position="407"/>
    </location>
</feature>
<keyword evidence="3" id="KW-0813">Transport</keyword>
<gene>
    <name evidence="10" type="ORF">SCHPADRAFT_904289</name>
</gene>
<evidence type="ECO:0000256" key="5">
    <source>
        <dbReference type="ARBA" id="ARBA00022989"/>
    </source>
</evidence>
<feature type="compositionally biased region" description="Basic and acidic residues" evidence="7">
    <location>
        <begin position="8"/>
        <end position="25"/>
    </location>
</feature>
<feature type="transmembrane region" description="Helical" evidence="8">
    <location>
        <begin position="419"/>
        <end position="438"/>
    </location>
</feature>
<evidence type="ECO:0000256" key="6">
    <source>
        <dbReference type="ARBA" id="ARBA00023136"/>
    </source>
</evidence>
<dbReference type="PROSITE" id="PS50850">
    <property type="entry name" value="MFS"/>
    <property type="match status" value="1"/>
</dbReference>
<dbReference type="GO" id="GO:0016020">
    <property type="term" value="C:membrane"/>
    <property type="evidence" value="ECO:0007669"/>
    <property type="project" value="TreeGrafter"/>
</dbReference>
<keyword evidence="11" id="KW-1185">Reference proteome</keyword>
<dbReference type="Proteomes" id="UP000053477">
    <property type="component" value="Unassembled WGS sequence"/>
</dbReference>
<dbReference type="FunFam" id="1.20.1250.20:FF:000286">
    <property type="entry name" value="MFS efflux transporter"/>
    <property type="match status" value="1"/>
</dbReference>
<dbReference type="InterPro" id="IPR011701">
    <property type="entry name" value="MFS"/>
</dbReference>
<evidence type="ECO:0000256" key="3">
    <source>
        <dbReference type="ARBA" id="ARBA00022448"/>
    </source>
</evidence>
<dbReference type="OrthoDB" id="413079at2759"/>
<comment type="subcellular location">
    <subcellularLocation>
        <location evidence="1">Endomembrane system</location>
        <topology evidence="1">Multi-pass membrane protein</topology>
    </subcellularLocation>
</comment>
<dbReference type="STRING" id="27342.A0A0H2S920"/>
<dbReference type="InParanoid" id="A0A0H2S920"/>
<dbReference type="Gene3D" id="1.20.1250.20">
    <property type="entry name" value="MFS general substrate transporter like domains"/>
    <property type="match status" value="1"/>
</dbReference>
<evidence type="ECO:0000256" key="8">
    <source>
        <dbReference type="SAM" id="Phobius"/>
    </source>
</evidence>
<dbReference type="PANTHER" id="PTHR23514:SF3">
    <property type="entry name" value="BYPASS OF STOP CODON PROTEIN 6"/>
    <property type="match status" value="1"/>
</dbReference>
<dbReference type="AlphaFoldDB" id="A0A0H2S920"/>
<organism evidence="10 11">
    <name type="scientific">Schizopora paradoxa</name>
    <dbReference type="NCBI Taxonomy" id="27342"/>
    <lineage>
        <taxon>Eukaryota</taxon>
        <taxon>Fungi</taxon>
        <taxon>Dikarya</taxon>
        <taxon>Basidiomycota</taxon>
        <taxon>Agaricomycotina</taxon>
        <taxon>Agaricomycetes</taxon>
        <taxon>Hymenochaetales</taxon>
        <taxon>Schizoporaceae</taxon>
        <taxon>Schizopora</taxon>
    </lineage>
</organism>
<feature type="transmembrane region" description="Helical" evidence="8">
    <location>
        <begin position="182"/>
        <end position="202"/>
    </location>
</feature>
<feature type="transmembrane region" description="Helical" evidence="8">
    <location>
        <begin position="145"/>
        <end position="161"/>
    </location>
</feature>
<dbReference type="PANTHER" id="PTHR23514">
    <property type="entry name" value="BYPASS OF STOP CODON PROTEIN 6"/>
    <property type="match status" value="1"/>
</dbReference>